<dbReference type="GO" id="GO:0019843">
    <property type="term" value="F:rRNA binding"/>
    <property type="evidence" value="ECO:0007669"/>
    <property type="project" value="UniProtKB-UniRule"/>
</dbReference>
<keyword evidence="4 7" id="KW-0689">Ribosomal protein</keyword>
<sequence>MKVILKQDVDNLGQRGDIIEVADGYARNFLFPRNLALRATPENVKQEEERKKIAQQRQDREKWKALKIAEKLKGVRLSIKRQVGEEGKLFGAVTSQDIAREIKRRLNVEIDHRKVDLSEPIRVIGIREISLKLHPEVEISFEVEVTKNVEEKK</sequence>
<dbReference type="Gene3D" id="3.40.5.10">
    <property type="entry name" value="Ribosomal protein L9, N-terminal domain"/>
    <property type="match status" value="1"/>
</dbReference>
<accession>A0A497E705</accession>
<dbReference type="GO" id="GO:0006412">
    <property type="term" value="P:translation"/>
    <property type="evidence" value="ECO:0007669"/>
    <property type="project" value="UniProtKB-UniRule"/>
</dbReference>
<dbReference type="InterPro" id="IPR020594">
    <property type="entry name" value="Ribosomal_bL9_bac/chp"/>
</dbReference>
<reference evidence="9 10" key="1">
    <citation type="submission" date="2018-06" db="EMBL/GenBank/DDBJ databases">
        <title>Extensive metabolic versatility and redundancy in microbially diverse, dynamic hydrothermal sediments.</title>
        <authorList>
            <person name="Dombrowski N."/>
            <person name="Teske A."/>
            <person name="Baker B.J."/>
        </authorList>
    </citation>
    <scope>NUCLEOTIDE SEQUENCE [LARGE SCALE GENOMIC DNA]</scope>
    <source>
        <strain evidence="9">B47_G16</strain>
    </source>
</reference>
<dbReference type="GO" id="GO:0003735">
    <property type="term" value="F:structural constituent of ribosome"/>
    <property type="evidence" value="ECO:0007669"/>
    <property type="project" value="InterPro"/>
</dbReference>
<organism evidence="9 10">
    <name type="scientific">Aerophobetes bacterium</name>
    <dbReference type="NCBI Taxonomy" id="2030807"/>
    <lineage>
        <taxon>Bacteria</taxon>
        <taxon>Candidatus Aerophobota</taxon>
    </lineage>
</organism>
<dbReference type="InterPro" id="IPR036935">
    <property type="entry name" value="Ribosomal_bL9_N_sf"/>
</dbReference>
<comment type="similarity">
    <text evidence="1 7">Belongs to the bacterial ribosomal protein bL9 family.</text>
</comment>
<dbReference type="Gene3D" id="3.10.430.100">
    <property type="entry name" value="Ribosomal protein L9, C-terminal domain"/>
    <property type="match status" value="1"/>
</dbReference>
<evidence type="ECO:0000256" key="6">
    <source>
        <dbReference type="ARBA" id="ARBA00035292"/>
    </source>
</evidence>
<dbReference type="Pfam" id="PF01281">
    <property type="entry name" value="Ribosomal_L9_N"/>
    <property type="match status" value="1"/>
</dbReference>
<evidence type="ECO:0000256" key="3">
    <source>
        <dbReference type="ARBA" id="ARBA00022884"/>
    </source>
</evidence>
<evidence type="ECO:0000256" key="7">
    <source>
        <dbReference type="HAMAP-Rule" id="MF_00503"/>
    </source>
</evidence>
<dbReference type="SUPFAM" id="SSF55653">
    <property type="entry name" value="Ribosomal protein L9 C-domain"/>
    <property type="match status" value="1"/>
</dbReference>
<dbReference type="InterPro" id="IPR036791">
    <property type="entry name" value="Ribosomal_bL9_C_sf"/>
</dbReference>
<gene>
    <name evidence="7" type="primary">rplI</name>
    <name evidence="9" type="ORF">DRJ00_02120</name>
</gene>
<comment type="function">
    <text evidence="7">Binds to the 23S rRNA.</text>
</comment>
<dbReference type="EMBL" id="QMPZ01000014">
    <property type="protein sequence ID" value="RLE10213.1"/>
    <property type="molecule type" value="Genomic_DNA"/>
</dbReference>
<dbReference type="GO" id="GO:0005840">
    <property type="term" value="C:ribosome"/>
    <property type="evidence" value="ECO:0007669"/>
    <property type="project" value="UniProtKB-KW"/>
</dbReference>
<comment type="caution">
    <text evidence="9">The sequence shown here is derived from an EMBL/GenBank/DDBJ whole genome shotgun (WGS) entry which is preliminary data.</text>
</comment>
<feature type="domain" description="Ribosomal protein L9" evidence="8">
    <location>
        <begin position="13"/>
        <end position="40"/>
    </location>
</feature>
<dbReference type="HAMAP" id="MF_00503">
    <property type="entry name" value="Ribosomal_bL9"/>
    <property type="match status" value="1"/>
</dbReference>
<evidence type="ECO:0000256" key="2">
    <source>
        <dbReference type="ARBA" id="ARBA00022730"/>
    </source>
</evidence>
<dbReference type="AlphaFoldDB" id="A0A497E705"/>
<evidence type="ECO:0000256" key="4">
    <source>
        <dbReference type="ARBA" id="ARBA00022980"/>
    </source>
</evidence>
<dbReference type="FunFam" id="3.40.5.10:FF:000003">
    <property type="entry name" value="50S ribosomal protein L9"/>
    <property type="match status" value="1"/>
</dbReference>
<dbReference type="InterPro" id="IPR020069">
    <property type="entry name" value="Ribosomal_bL9_C"/>
</dbReference>
<dbReference type="NCBIfam" id="TIGR00158">
    <property type="entry name" value="L9"/>
    <property type="match status" value="1"/>
</dbReference>
<evidence type="ECO:0000313" key="9">
    <source>
        <dbReference type="EMBL" id="RLE10213.1"/>
    </source>
</evidence>
<evidence type="ECO:0000313" key="10">
    <source>
        <dbReference type="Proteomes" id="UP000279422"/>
    </source>
</evidence>
<evidence type="ECO:0000256" key="1">
    <source>
        <dbReference type="ARBA" id="ARBA00010605"/>
    </source>
</evidence>
<keyword evidence="3 7" id="KW-0694">RNA-binding</keyword>
<dbReference type="SUPFAM" id="SSF55658">
    <property type="entry name" value="L9 N-domain-like"/>
    <property type="match status" value="1"/>
</dbReference>
<evidence type="ECO:0000256" key="5">
    <source>
        <dbReference type="ARBA" id="ARBA00023274"/>
    </source>
</evidence>
<keyword evidence="5 7" id="KW-0687">Ribonucleoprotein</keyword>
<name>A0A497E705_UNCAE</name>
<dbReference type="InterPro" id="IPR020070">
    <property type="entry name" value="Ribosomal_bL9_N"/>
</dbReference>
<dbReference type="InterPro" id="IPR000244">
    <property type="entry name" value="Ribosomal_bL9"/>
</dbReference>
<keyword evidence="2 7" id="KW-0699">rRNA-binding</keyword>
<dbReference type="Pfam" id="PF03948">
    <property type="entry name" value="Ribosomal_L9_C"/>
    <property type="match status" value="1"/>
</dbReference>
<dbReference type="GO" id="GO:1990904">
    <property type="term" value="C:ribonucleoprotein complex"/>
    <property type="evidence" value="ECO:0007669"/>
    <property type="project" value="UniProtKB-KW"/>
</dbReference>
<protein>
    <recommendedName>
        <fullName evidence="6 7">Large ribosomal subunit protein bL9</fullName>
    </recommendedName>
</protein>
<evidence type="ECO:0000259" key="8">
    <source>
        <dbReference type="PROSITE" id="PS00651"/>
    </source>
</evidence>
<dbReference type="PANTHER" id="PTHR21368">
    <property type="entry name" value="50S RIBOSOMAL PROTEIN L9"/>
    <property type="match status" value="1"/>
</dbReference>
<dbReference type="PROSITE" id="PS00651">
    <property type="entry name" value="RIBOSOMAL_L9"/>
    <property type="match status" value="1"/>
</dbReference>
<dbReference type="Proteomes" id="UP000279422">
    <property type="component" value="Unassembled WGS sequence"/>
</dbReference>
<dbReference type="InterPro" id="IPR009027">
    <property type="entry name" value="Ribosomal_bL9/RNase_H1_N"/>
</dbReference>
<proteinExistence type="inferred from homology"/>